<dbReference type="HOGENOM" id="CLU_2607035_0_0_1"/>
<protein>
    <submittedName>
        <fullName evidence="1">Uncharacterized protein</fullName>
    </submittedName>
</protein>
<evidence type="ECO:0000313" key="1">
    <source>
        <dbReference type="EMBL" id="GAC98973.1"/>
    </source>
</evidence>
<dbReference type="AlphaFoldDB" id="R9PC33"/>
<dbReference type="GeneID" id="24111839"/>
<gene>
    <name evidence="1" type="ORF">PHSY_006570</name>
</gene>
<keyword evidence="2" id="KW-1185">Reference proteome</keyword>
<reference evidence="1" key="1">
    <citation type="journal article" date="2013" name="Genome Announc.">
        <title>Draft Genome Sequence of the Basidiomycetous Yeast-Like Fungus Pseudozyma hubeiensis SY62, Which Produces an Abundant Amount of the Biosurfactant Mannosylerythritol Lipids.</title>
        <authorList>
            <person name="Konishi M."/>
            <person name="Hatada Y."/>
            <person name="Horiuchi J."/>
        </authorList>
    </citation>
    <scope>NUCLEOTIDE SEQUENCE</scope>
    <source>
        <strain evidence="1">SY62</strain>
    </source>
</reference>
<sequence length="79" mass="8688">MQSSVVSCSKGAKLPAHSLPSSHLLPLSLPYILPHTSPPDIASFPSYAIQRIPLSFTYTTPHRVTSHRISISPLWRSSH</sequence>
<dbReference type="Proteomes" id="UP000014071">
    <property type="component" value="Unassembled WGS sequence"/>
</dbReference>
<accession>R9PC33</accession>
<name>R9PC33_PSEHS</name>
<proteinExistence type="predicted"/>
<evidence type="ECO:0000313" key="2">
    <source>
        <dbReference type="Proteomes" id="UP000014071"/>
    </source>
</evidence>
<dbReference type="EMBL" id="DF238822">
    <property type="protein sequence ID" value="GAC98973.1"/>
    <property type="molecule type" value="Genomic_DNA"/>
</dbReference>
<organism evidence="1 2">
    <name type="scientific">Pseudozyma hubeiensis (strain SY62)</name>
    <name type="common">Yeast</name>
    <dbReference type="NCBI Taxonomy" id="1305764"/>
    <lineage>
        <taxon>Eukaryota</taxon>
        <taxon>Fungi</taxon>
        <taxon>Dikarya</taxon>
        <taxon>Basidiomycota</taxon>
        <taxon>Ustilaginomycotina</taxon>
        <taxon>Ustilaginomycetes</taxon>
        <taxon>Ustilaginales</taxon>
        <taxon>Ustilaginaceae</taxon>
        <taxon>Pseudozyma</taxon>
    </lineage>
</organism>
<dbReference type="RefSeq" id="XP_012192560.1">
    <property type="nucleotide sequence ID" value="XM_012337170.1"/>
</dbReference>